<dbReference type="GO" id="GO:0016020">
    <property type="term" value="C:membrane"/>
    <property type="evidence" value="ECO:0007669"/>
    <property type="project" value="UniProtKB-SubCell"/>
</dbReference>
<keyword evidence="3 5" id="KW-1133">Transmembrane helix</keyword>
<evidence type="ECO:0000256" key="2">
    <source>
        <dbReference type="ARBA" id="ARBA00022692"/>
    </source>
</evidence>
<evidence type="ECO:0000313" key="7">
    <source>
        <dbReference type="Proteomes" id="UP000177480"/>
    </source>
</evidence>
<dbReference type="Gene3D" id="1.10.1200.120">
    <property type="entry name" value="Large-conductance mechanosensitive channel, MscL, domain 1"/>
    <property type="match status" value="1"/>
</dbReference>
<name>A0A1G2G2D5_9BACT</name>
<dbReference type="AlphaFoldDB" id="A0A1G2G2D5"/>
<dbReference type="EMBL" id="MHNK01000010">
    <property type="protein sequence ID" value="OGZ44060.1"/>
    <property type="molecule type" value="Genomic_DNA"/>
</dbReference>
<dbReference type="InterPro" id="IPR036019">
    <property type="entry name" value="MscL_channel"/>
</dbReference>
<feature type="transmembrane region" description="Helical" evidence="5">
    <location>
        <begin position="12"/>
        <end position="35"/>
    </location>
</feature>
<evidence type="ECO:0000256" key="4">
    <source>
        <dbReference type="ARBA" id="ARBA00023136"/>
    </source>
</evidence>
<dbReference type="InterPro" id="IPR037673">
    <property type="entry name" value="MSC/AndL"/>
</dbReference>
<evidence type="ECO:0000256" key="3">
    <source>
        <dbReference type="ARBA" id="ARBA00022989"/>
    </source>
</evidence>
<dbReference type="PANTHER" id="PTHR30266">
    <property type="entry name" value="MECHANOSENSITIVE CHANNEL MSCL"/>
    <property type="match status" value="1"/>
</dbReference>
<sequence>MFREFAKFLQEFNIVALAVGFVMGTASTSLVNSLVKDVLLPIATPLMGAESWREALWHIGPVTIAIGSFIAELFNFLILALIIFIIAKKLLKMETAKK</sequence>
<gene>
    <name evidence="6" type="ORF">A2719_03830</name>
</gene>
<proteinExistence type="predicted"/>
<dbReference type="Proteomes" id="UP000177480">
    <property type="component" value="Unassembled WGS sequence"/>
</dbReference>
<protein>
    <recommendedName>
        <fullName evidence="8">Mechanosensitive ion channel protein MscL</fullName>
    </recommendedName>
</protein>
<feature type="transmembrane region" description="Helical" evidence="5">
    <location>
        <begin position="55"/>
        <end position="87"/>
    </location>
</feature>
<evidence type="ECO:0000256" key="1">
    <source>
        <dbReference type="ARBA" id="ARBA00004141"/>
    </source>
</evidence>
<dbReference type="Pfam" id="PF01741">
    <property type="entry name" value="MscL"/>
    <property type="match status" value="1"/>
</dbReference>
<accession>A0A1G2G2D5</accession>
<organism evidence="6 7">
    <name type="scientific">Candidatus Ryanbacteria bacterium RIFCSPHIGHO2_01_FULL_45_22</name>
    <dbReference type="NCBI Taxonomy" id="1802114"/>
    <lineage>
        <taxon>Bacteria</taxon>
        <taxon>Candidatus Ryaniibacteriota</taxon>
    </lineage>
</organism>
<comment type="caution">
    <text evidence="6">The sequence shown here is derived from an EMBL/GenBank/DDBJ whole genome shotgun (WGS) entry which is preliminary data.</text>
</comment>
<evidence type="ECO:0000256" key="5">
    <source>
        <dbReference type="SAM" id="Phobius"/>
    </source>
</evidence>
<evidence type="ECO:0000313" key="6">
    <source>
        <dbReference type="EMBL" id="OGZ44060.1"/>
    </source>
</evidence>
<dbReference type="PANTHER" id="PTHR30266:SF2">
    <property type="entry name" value="LARGE-CONDUCTANCE MECHANOSENSITIVE CHANNEL"/>
    <property type="match status" value="1"/>
</dbReference>
<keyword evidence="4 5" id="KW-0472">Membrane</keyword>
<evidence type="ECO:0008006" key="8">
    <source>
        <dbReference type="Google" id="ProtNLM"/>
    </source>
</evidence>
<dbReference type="STRING" id="1802114.A2719_03830"/>
<keyword evidence="2 5" id="KW-0812">Transmembrane</keyword>
<reference evidence="6 7" key="1">
    <citation type="journal article" date="2016" name="Nat. Commun.">
        <title>Thousands of microbial genomes shed light on interconnected biogeochemical processes in an aquifer system.</title>
        <authorList>
            <person name="Anantharaman K."/>
            <person name="Brown C.T."/>
            <person name="Hug L.A."/>
            <person name="Sharon I."/>
            <person name="Castelle C.J."/>
            <person name="Probst A.J."/>
            <person name="Thomas B.C."/>
            <person name="Singh A."/>
            <person name="Wilkins M.J."/>
            <person name="Karaoz U."/>
            <person name="Brodie E.L."/>
            <person name="Williams K.H."/>
            <person name="Hubbard S.S."/>
            <person name="Banfield J.F."/>
        </authorList>
    </citation>
    <scope>NUCLEOTIDE SEQUENCE [LARGE SCALE GENOMIC DNA]</scope>
</reference>
<comment type="subcellular location">
    <subcellularLocation>
        <location evidence="1">Membrane</location>
        <topology evidence="1">Multi-pass membrane protein</topology>
    </subcellularLocation>
</comment>
<dbReference type="GO" id="GO:0008381">
    <property type="term" value="F:mechanosensitive monoatomic ion channel activity"/>
    <property type="evidence" value="ECO:0007669"/>
    <property type="project" value="TreeGrafter"/>
</dbReference>
<dbReference type="SUPFAM" id="SSF81330">
    <property type="entry name" value="Gated mechanosensitive channel"/>
    <property type="match status" value="1"/>
</dbReference>